<protein>
    <submittedName>
        <fullName evidence="2">Uncharacterized protein</fullName>
    </submittedName>
</protein>
<proteinExistence type="predicted"/>
<evidence type="ECO:0000313" key="2">
    <source>
        <dbReference type="EMBL" id="WVZ66196.1"/>
    </source>
</evidence>
<evidence type="ECO:0000256" key="1">
    <source>
        <dbReference type="SAM" id="MobiDB-lite"/>
    </source>
</evidence>
<sequence length="65" mass="6832">MRHEKERIPGGCGTHAPSSAVPSPSSGHDSSGVDPHVLSRRARGIFKQLIGVPLHHAGASHRLPP</sequence>
<gene>
    <name evidence="2" type="ORF">U9M48_015454</name>
</gene>
<keyword evidence="3" id="KW-1185">Reference proteome</keyword>
<reference evidence="2 3" key="1">
    <citation type="submission" date="2024-02" db="EMBL/GenBank/DDBJ databases">
        <title>High-quality chromosome-scale genome assembly of Pensacola bahiagrass (Paspalum notatum Flugge var. saurae).</title>
        <authorList>
            <person name="Vega J.M."/>
            <person name="Podio M."/>
            <person name="Orjuela J."/>
            <person name="Siena L.A."/>
            <person name="Pessino S.C."/>
            <person name="Combes M.C."/>
            <person name="Mariac C."/>
            <person name="Albertini E."/>
            <person name="Pupilli F."/>
            <person name="Ortiz J.P.A."/>
            <person name="Leblanc O."/>
        </authorList>
    </citation>
    <scope>NUCLEOTIDE SEQUENCE [LARGE SCALE GENOMIC DNA]</scope>
    <source>
        <strain evidence="2">R1</strain>
        <tissue evidence="2">Leaf</tissue>
    </source>
</reference>
<evidence type="ECO:0000313" key="3">
    <source>
        <dbReference type="Proteomes" id="UP001341281"/>
    </source>
</evidence>
<dbReference type="Proteomes" id="UP001341281">
    <property type="component" value="Chromosome 03"/>
</dbReference>
<feature type="compositionally biased region" description="Low complexity" evidence="1">
    <location>
        <begin position="15"/>
        <end position="35"/>
    </location>
</feature>
<dbReference type="EMBL" id="CP144747">
    <property type="protein sequence ID" value="WVZ66196.1"/>
    <property type="molecule type" value="Genomic_DNA"/>
</dbReference>
<accession>A0AAQ3T471</accession>
<feature type="region of interest" description="Disordered" evidence="1">
    <location>
        <begin position="1"/>
        <end position="39"/>
    </location>
</feature>
<organism evidence="2 3">
    <name type="scientific">Paspalum notatum var. saurae</name>
    <dbReference type="NCBI Taxonomy" id="547442"/>
    <lineage>
        <taxon>Eukaryota</taxon>
        <taxon>Viridiplantae</taxon>
        <taxon>Streptophyta</taxon>
        <taxon>Embryophyta</taxon>
        <taxon>Tracheophyta</taxon>
        <taxon>Spermatophyta</taxon>
        <taxon>Magnoliopsida</taxon>
        <taxon>Liliopsida</taxon>
        <taxon>Poales</taxon>
        <taxon>Poaceae</taxon>
        <taxon>PACMAD clade</taxon>
        <taxon>Panicoideae</taxon>
        <taxon>Andropogonodae</taxon>
        <taxon>Paspaleae</taxon>
        <taxon>Paspalinae</taxon>
        <taxon>Paspalum</taxon>
    </lineage>
</organism>
<dbReference type="AlphaFoldDB" id="A0AAQ3T471"/>
<name>A0AAQ3T471_PASNO</name>